<protein>
    <recommendedName>
        <fullName evidence="2">NrS-1 polymerase-like helicase domain-containing protein</fullName>
    </recommendedName>
</protein>
<keyword evidence="4" id="KW-1185">Reference proteome</keyword>
<dbReference type="OrthoDB" id="5976409at2759"/>
<dbReference type="Proteomes" id="UP000663879">
    <property type="component" value="Unassembled WGS sequence"/>
</dbReference>
<dbReference type="SUPFAM" id="SSF52540">
    <property type="entry name" value="P-loop containing nucleoside triphosphate hydrolases"/>
    <property type="match status" value="1"/>
</dbReference>
<feature type="region of interest" description="Disordered" evidence="1">
    <location>
        <begin position="212"/>
        <end position="232"/>
    </location>
</feature>
<accession>A0A813V2Q1</accession>
<dbReference type="Pfam" id="PF19263">
    <property type="entry name" value="DUF5906"/>
    <property type="match status" value="1"/>
</dbReference>
<dbReference type="InterPro" id="IPR045455">
    <property type="entry name" value="NrS-1_pol-like_helicase"/>
</dbReference>
<evidence type="ECO:0000256" key="1">
    <source>
        <dbReference type="SAM" id="MobiDB-lite"/>
    </source>
</evidence>
<dbReference type="Gene3D" id="3.40.50.300">
    <property type="entry name" value="P-loop containing nucleotide triphosphate hydrolases"/>
    <property type="match status" value="1"/>
</dbReference>
<evidence type="ECO:0000259" key="2">
    <source>
        <dbReference type="Pfam" id="PF19263"/>
    </source>
</evidence>
<feature type="compositionally biased region" description="Polar residues" evidence="1">
    <location>
        <begin position="262"/>
        <end position="310"/>
    </location>
</feature>
<evidence type="ECO:0000313" key="3">
    <source>
        <dbReference type="EMBL" id="CAF0837382.1"/>
    </source>
</evidence>
<name>A0A813V2Q1_9BILA</name>
<sequence>MLSELFDLVEGVNRQNSFFIHVPCFRGQIDEIYDMFNDSVDKMGICIEHSSGPCNRCLDENLEKFRMDDYTRDYQLGQEINYDYELIHNYITCPTNSCDRAIVFRNIQREIMFDEADESFRNVNRNRPRISNGSNVNNYLITLPRCDLPKQYVFDGLFNLCSRLAVSKEKHTTTYIGYCCKNSSIQKDNLQPDQAQQPTTSRALLNTSTIESSNLFNQTHSQDTSNNKRPRDEIITTEVLQQIYNGTLANRNNIRLYKRPRSGTSSTPRIQTSDFSNQTNDRNEENSSQISLVQTGSHDSQENNSQPQSSFLNDTFFEQEQDNWLHCNSHLHIYAEFLEEFIVDFDKCKRIMQWCVSDYNAHIEPCKSPRNAIKYVTKEDQRPLLKNINSEECAFHKKMMDWIKTNPTYYFYDPFICSRPNLYKLITMAHADYYKKNPIEYSACRGLKRSVLDYNNNKTKLEVQNWYNECITNWRLKFPALYLWGESNTGKTTIIFDWLLAKKVNENQIYRPPRNCQFAWGDFNPREHLVVVMDEFEFSQFDFEEWKNIVEGRMTTVRVKGRPSKTIALKCPIIMISNYEPPNNRQEIINRIKIIKTEKLIDRNLF</sequence>
<evidence type="ECO:0000313" key="4">
    <source>
        <dbReference type="Proteomes" id="UP000663879"/>
    </source>
</evidence>
<organism evidence="3 4">
    <name type="scientific">Brachionus calyciflorus</name>
    <dbReference type="NCBI Taxonomy" id="104777"/>
    <lineage>
        <taxon>Eukaryota</taxon>
        <taxon>Metazoa</taxon>
        <taxon>Spiralia</taxon>
        <taxon>Gnathifera</taxon>
        <taxon>Rotifera</taxon>
        <taxon>Eurotatoria</taxon>
        <taxon>Monogononta</taxon>
        <taxon>Pseudotrocha</taxon>
        <taxon>Ploima</taxon>
        <taxon>Brachionidae</taxon>
        <taxon>Brachionus</taxon>
    </lineage>
</organism>
<reference evidence="3" key="1">
    <citation type="submission" date="2021-02" db="EMBL/GenBank/DDBJ databases">
        <authorList>
            <person name="Nowell W R."/>
        </authorList>
    </citation>
    <scope>NUCLEOTIDE SEQUENCE</scope>
    <source>
        <strain evidence="3">Ploen Becks lab</strain>
    </source>
</reference>
<dbReference type="EMBL" id="CAJNOC010001124">
    <property type="protein sequence ID" value="CAF0837382.1"/>
    <property type="molecule type" value="Genomic_DNA"/>
</dbReference>
<dbReference type="InterPro" id="IPR027417">
    <property type="entry name" value="P-loop_NTPase"/>
</dbReference>
<feature type="compositionally biased region" description="Polar residues" evidence="1">
    <location>
        <begin position="212"/>
        <end position="227"/>
    </location>
</feature>
<comment type="caution">
    <text evidence="3">The sequence shown here is derived from an EMBL/GenBank/DDBJ whole genome shotgun (WGS) entry which is preliminary data.</text>
</comment>
<dbReference type="AlphaFoldDB" id="A0A813V2Q1"/>
<gene>
    <name evidence="3" type="ORF">OXX778_LOCUS8270</name>
</gene>
<feature type="domain" description="NrS-1 polymerase-like helicase" evidence="2">
    <location>
        <begin position="483"/>
        <end position="582"/>
    </location>
</feature>
<feature type="region of interest" description="Disordered" evidence="1">
    <location>
        <begin position="254"/>
        <end position="310"/>
    </location>
</feature>
<proteinExistence type="predicted"/>